<dbReference type="Proteomes" id="UP001221413">
    <property type="component" value="Unassembled WGS sequence"/>
</dbReference>
<organism evidence="2 3">
    <name type="scientific">Drechslerella dactyloides</name>
    <name type="common">Nematode-trapping fungus</name>
    <name type="synonym">Arthrobotrys dactyloides</name>
    <dbReference type="NCBI Taxonomy" id="74499"/>
    <lineage>
        <taxon>Eukaryota</taxon>
        <taxon>Fungi</taxon>
        <taxon>Dikarya</taxon>
        <taxon>Ascomycota</taxon>
        <taxon>Pezizomycotina</taxon>
        <taxon>Orbiliomycetes</taxon>
        <taxon>Orbiliales</taxon>
        <taxon>Orbiliaceae</taxon>
        <taxon>Drechslerella</taxon>
    </lineage>
</organism>
<evidence type="ECO:0000313" key="3">
    <source>
        <dbReference type="Proteomes" id="UP001221413"/>
    </source>
</evidence>
<evidence type="ECO:0000256" key="1">
    <source>
        <dbReference type="SAM" id="MobiDB-lite"/>
    </source>
</evidence>
<evidence type="ECO:0000313" key="2">
    <source>
        <dbReference type="EMBL" id="KAJ6258147.1"/>
    </source>
</evidence>
<reference evidence="2" key="1">
    <citation type="submission" date="2023-01" db="EMBL/GenBank/DDBJ databases">
        <title>The chitinases involved in constricting ring structure development in the nematode-trapping fungus Drechslerella dactyloides.</title>
        <authorList>
            <person name="Wang R."/>
            <person name="Zhang L."/>
            <person name="Tang P."/>
            <person name="Li S."/>
            <person name="Liang L."/>
        </authorList>
    </citation>
    <scope>NUCLEOTIDE SEQUENCE</scope>
    <source>
        <strain evidence="2">YMF1.00031</strain>
    </source>
</reference>
<keyword evidence="3" id="KW-1185">Reference proteome</keyword>
<feature type="compositionally biased region" description="Polar residues" evidence="1">
    <location>
        <begin position="42"/>
        <end position="52"/>
    </location>
</feature>
<sequence>MCCSKDQRLCQNSDIKHFALWCWNLAQALKWRSDRGPAEPPTSVQDSSNEQTSETDRSRVGMNQEASVVVHNRDRCSTAAEDTADHMNQE</sequence>
<dbReference type="EMBL" id="JAQGDS010000009">
    <property type="protein sequence ID" value="KAJ6258147.1"/>
    <property type="molecule type" value="Genomic_DNA"/>
</dbReference>
<name>A0AAD6IXE5_DREDA</name>
<protein>
    <submittedName>
        <fullName evidence="2">Uncharacterized protein</fullName>
    </submittedName>
</protein>
<dbReference type="AlphaFoldDB" id="A0AAD6IXE5"/>
<comment type="caution">
    <text evidence="2">The sequence shown here is derived from an EMBL/GenBank/DDBJ whole genome shotgun (WGS) entry which is preliminary data.</text>
</comment>
<feature type="region of interest" description="Disordered" evidence="1">
    <location>
        <begin position="33"/>
        <end position="90"/>
    </location>
</feature>
<gene>
    <name evidence="2" type="ORF">Dda_7064</name>
</gene>
<accession>A0AAD6IXE5</accession>
<proteinExistence type="predicted"/>